<proteinExistence type="predicted"/>
<accession>A0ABS5J368</accession>
<keyword evidence="3" id="KW-1185">Reference proteome</keyword>
<evidence type="ECO:0008006" key="4">
    <source>
        <dbReference type="Google" id="ProtNLM"/>
    </source>
</evidence>
<dbReference type="NCBIfam" id="TIGR01643">
    <property type="entry name" value="YD_repeat_2x"/>
    <property type="match status" value="1"/>
</dbReference>
<dbReference type="InterPro" id="IPR006530">
    <property type="entry name" value="YD"/>
</dbReference>
<protein>
    <recommendedName>
        <fullName evidence="4">YD repeat-containing protein</fullName>
    </recommendedName>
</protein>
<evidence type="ECO:0000256" key="1">
    <source>
        <dbReference type="SAM" id="SignalP"/>
    </source>
</evidence>
<dbReference type="Proteomes" id="UP000676386">
    <property type="component" value="Unassembled WGS sequence"/>
</dbReference>
<dbReference type="EMBL" id="JAGTXB010000007">
    <property type="protein sequence ID" value="MBS0028872.1"/>
    <property type="molecule type" value="Genomic_DNA"/>
</dbReference>
<evidence type="ECO:0000313" key="3">
    <source>
        <dbReference type="Proteomes" id="UP000676386"/>
    </source>
</evidence>
<gene>
    <name evidence="2" type="ORF">KE626_16245</name>
</gene>
<name>A0ABS5J368_9BACT</name>
<feature type="chain" id="PRO_5045049489" description="YD repeat-containing protein" evidence="1">
    <location>
        <begin position="27"/>
        <end position="977"/>
    </location>
</feature>
<sequence length="977" mass="110016">MKYIFYLLSVTLVLVLAGTNGLQAQAKLPNVVPPSPQSKAIQIYGEIPVSYNNGIPDISIPLHTAKSGDIEVPIVLRYYASGIKPRELNQSNIGAGWILDVGGLVSRNVEGRADELFPKPSPFLSAFEINQDNYDHILYLTDIVSNRKKDAQFDRFSYTINNKHGNFSIEDDGTGQFKAYSYPFVPYDIKVQTGPPVNSLYYKSITGIDITDDNGIGYKFGHSNVEKAIVNADEAPTGWYLEEISDVSGTNKVLFAYEDIPTFQFINTEGSVEIRSNNVPGDNGVPVNGSCDGGGETYSGYCDIQGQGITYQTKNIKRILLKDGSIDFNLSTSKKYIESIVIKDSKNEIIKSIVFNRDNFPGSNALLRLKSVVISGAASSVNEQYSFSYNEQHPVADNRCLIDQWGFCRGESDNTAVCERRSIEVIQRRGTNTQPSRQIITVGDADFSPNEDYMKRYILEKITYPTGGTTQFDYETNKYVESPGNIKPGGGLRIRKIISDNNAGSIMSKTYDYEPGYIDYDLDNEMNFSTCRFVFQFTCLAVDLFTQYYYVYRNRSLSNGWNKSLGPNNVYYTRVTEYFGDTTVNTGKNIYYYSYDNPNMLSPTNIGGGIKGQYVPNYYNKVCRNWSNGLLKKKEVFNHSLNGSYQVLEDVSYNYGFVDLKTLNGLYIFQVASYSGYTNDPLGTYNARSNYATQHTIGSMGDLIPGSSINDQSLVTGVNYLQSEINHKYVGNDTLTTTTVYGYNNPRHYYPTSITRYLSNGDTSLTTLAYVDEFSSIAPYNTMKTRNIISSVIEKKEYLKPFTGLTRLVKSEKNNWKAWPEGVFKPVSMQLSTWSAPLENRLEFDKYDSSGNILQMKQSNNVTECYFYGYKNQYPVARVVGADYVTAKNYVDQSILNDPQNDQQLRNELNKLRVALPGAMVTTYTFKPIVGVTSETDASGRTIYYEYDLSGRLKVVKDQNGKILKQFNYQYQQPVTQ</sequence>
<keyword evidence="1" id="KW-0732">Signal</keyword>
<evidence type="ECO:0000313" key="2">
    <source>
        <dbReference type="EMBL" id="MBS0028872.1"/>
    </source>
</evidence>
<dbReference type="RefSeq" id="WP_211973974.1">
    <property type="nucleotide sequence ID" value="NZ_CBFHAM010000040.1"/>
</dbReference>
<organism evidence="2 3">
    <name type="scientific">Chitinophaga hostae</name>
    <dbReference type="NCBI Taxonomy" id="2831022"/>
    <lineage>
        <taxon>Bacteria</taxon>
        <taxon>Pseudomonadati</taxon>
        <taxon>Bacteroidota</taxon>
        <taxon>Chitinophagia</taxon>
        <taxon>Chitinophagales</taxon>
        <taxon>Chitinophagaceae</taxon>
        <taxon>Chitinophaga</taxon>
    </lineage>
</organism>
<reference evidence="2 3" key="1">
    <citation type="submission" date="2021-04" db="EMBL/GenBank/DDBJ databases">
        <title>Chitinophaga sp. nov., isolated from the rhizosphere soil.</title>
        <authorList>
            <person name="He S."/>
        </authorList>
    </citation>
    <scope>NUCLEOTIDE SEQUENCE [LARGE SCALE GENOMIC DNA]</scope>
    <source>
        <strain evidence="2 3">2R12</strain>
    </source>
</reference>
<feature type="signal peptide" evidence="1">
    <location>
        <begin position="1"/>
        <end position="26"/>
    </location>
</feature>
<comment type="caution">
    <text evidence="2">The sequence shown here is derived from an EMBL/GenBank/DDBJ whole genome shotgun (WGS) entry which is preliminary data.</text>
</comment>